<dbReference type="STRING" id="1231657.A0A1Y1YUU4"/>
<comment type="caution">
    <text evidence="3">The sequence shown here is derived from an EMBL/GenBank/DDBJ whole genome shotgun (WGS) entry which is preliminary data.</text>
</comment>
<evidence type="ECO:0008006" key="5">
    <source>
        <dbReference type="Google" id="ProtNLM"/>
    </source>
</evidence>
<dbReference type="Gene3D" id="2.115.10.20">
    <property type="entry name" value="Glycosyl hydrolase domain, family 43"/>
    <property type="match status" value="1"/>
</dbReference>
<dbReference type="PANTHER" id="PTHR43817">
    <property type="entry name" value="GLYCOSYL HYDROLASE"/>
    <property type="match status" value="1"/>
</dbReference>
<dbReference type="InterPro" id="IPR023296">
    <property type="entry name" value="Glyco_hydro_beta-prop_sf"/>
</dbReference>
<gene>
    <name evidence="3" type="ORF">BCR34DRAFT_605950</name>
</gene>
<dbReference type="OrthoDB" id="272289at2759"/>
<dbReference type="Proteomes" id="UP000193144">
    <property type="component" value="Unassembled WGS sequence"/>
</dbReference>
<reference evidence="3 4" key="1">
    <citation type="submission" date="2016-07" db="EMBL/GenBank/DDBJ databases">
        <title>Pervasive Adenine N6-methylation of Active Genes in Fungi.</title>
        <authorList>
            <consortium name="DOE Joint Genome Institute"/>
            <person name="Mondo S.J."/>
            <person name="Dannebaum R.O."/>
            <person name="Kuo R.C."/>
            <person name="Labutti K."/>
            <person name="Haridas S."/>
            <person name="Kuo A."/>
            <person name="Salamov A."/>
            <person name="Ahrendt S.R."/>
            <person name="Lipzen A."/>
            <person name="Sullivan W."/>
            <person name="Andreopoulos W.B."/>
            <person name="Clum A."/>
            <person name="Lindquist E."/>
            <person name="Daum C."/>
            <person name="Ramamoorthy G.K."/>
            <person name="Gryganskyi A."/>
            <person name="Culley D."/>
            <person name="Magnuson J.K."/>
            <person name="James T.Y."/>
            <person name="O'Malley M.A."/>
            <person name="Stajich J.E."/>
            <person name="Spatafora J.W."/>
            <person name="Visel A."/>
            <person name="Grigoriev I.V."/>
        </authorList>
    </citation>
    <scope>NUCLEOTIDE SEQUENCE [LARGE SCALE GENOMIC DNA]</scope>
    <source>
        <strain evidence="3 4">CBS 115471</strain>
    </source>
</reference>
<evidence type="ECO:0000256" key="2">
    <source>
        <dbReference type="ARBA" id="ARBA00022801"/>
    </source>
</evidence>
<keyword evidence="2" id="KW-0378">Hydrolase</keyword>
<dbReference type="EMBL" id="MCFA01000171">
    <property type="protein sequence ID" value="ORY01335.1"/>
    <property type="molecule type" value="Genomic_DNA"/>
</dbReference>
<proteinExistence type="predicted"/>
<keyword evidence="4" id="KW-1185">Reference proteome</keyword>
<evidence type="ECO:0000313" key="4">
    <source>
        <dbReference type="Proteomes" id="UP000193144"/>
    </source>
</evidence>
<accession>A0A1Y1YUU4</accession>
<dbReference type="AlphaFoldDB" id="A0A1Y1YUU4"/>
<dbReference type="PANTHER" id="PTHR43817:SF1">
    <property type="entry name" value="HYDROLASE, FAMILY 43, PUTATIVE (AFU_ORTHOLOGUE AFUA_3G01660)-RELATED"/>
    <property type="match status" value="1"/>
</dbReference>
<keyword evidence="1" id="KW-0732">Signal</keyword>
<dbReference type="GO" id="GO:0016787">
    <property type="term" value="F:hydrolase activity"/>
    <property type="evidence" value="ECO:0007669"/>
    <property type="project" value="UniProtKB-KW"/>
</dbReference>
<name>A0A1Y1YUU4_9PLEO</name>
<sequence>MFVLEGRGSDPWTVDFAYKAQLDTYDQFAIDGTYFQHESGLYHIYSCWYRQFDGWPANLCIAKMTNPWTISSNFSERQILSVPSNVWEKTPYDRPFNDRLSSNEGPQKLTNPSTGQTFVIYSAARSDNRNYCQGQLELVGDDPMNVQDWRKNNEGCVFY</sequence>
<organism evidence="3 4">
    <name type="scientific">Clohesyomyces aquaticus</name>
    <dbReference type="NCBI Taxonomy" id="1231657"/>
    <lineage>
        <taxon>Eukaryota</taxon>
        <taxon>Fungi</taxon>
        <taxon>Dikarya</taxon>
        <taxon>Ascomycota</taxon>
        <taxon>Pezizomycotina</taxon>
        <taxon>Dothideomycetes</taxon>
        <taxon>Pleosporomycetidae</taxon>
        <taxon>Pleosporales</taxon>
        <taxon>Lindgomycetaceae</taxon>
        <taxon>Clohesyomyces</taxon>
    </lineage>
</organism>
<dbReference type="SUPFAM" id="SSF75005">
    <property type="entry name" value="Arabinanase/levansucrase/invertase"/>
    <property type="match status" value="1"/>
</dbReference>
<protein>
    <recommendedName>
        <fullName evidence="5">Glycosyl hydrolase</fullName>
    </recommendedName>
</protein>
<evidence type="ECO:0000256" key="1">
    <source>
        <dbReference type="ARBA" id="ARBA00022729"/>
    </source>
</evidence>
<evidence type="ECO:0000313" key="3">
    <source>
        <dbReference type="EMBL" id="ORY01335.1"/>
    </source>
</evidence>